<reference evidence="1 2" key="1">
    <citation type="submission" date="2016-04" db="EMBL/GenBank/DDBJ databases">
        <title>Complete genome sequence of Dokdonella koreensis DS-123T.</title>
        <authorList>
            <person name="Kim J.F."/>
            <person name="Lee H."/>
            <person name="Kwak M.-J."/>
        </authorList>
    </citation>
    <scope>NUCLEOTIDE SEQUENCE [LARGE SCALE GENOMIC DNA]</scope>
    <source>
        <strain evidence="1 2">DS-123</strain>
    </source>
</reference>
<name>A0A160DV93_9GAMM</name>
<dbReference type="Proteomes" id="UP000076830">
    <property type="component" value="Chromosome"/>
</dbReference>
<dbReference type="Pfam" id="PF09954">
    <property type="entry name" value="DUF2188"/>
    <property type="match status" value="1"/>
</dbReference>
<dbReference type="AlphaFoldDB" id="A0A160DV93"/>
<sequence>MIHLVHLDADDRWHLQETSGYSIGAFPSREQALQQGRQLGSTIQHDGGLAQLVVHRLDGSIETRHSYGEDPRHRVG</sequence>
<proteinExistence type="predicted"/>
<gene>
    <name evidence="1" type="ORF">I596_2242</name>
</gene>
<evidence type="ECO:0000313" key="2">
    <source>
        <dbReference type="Proteomes" id="UP000076830"/>
    </source>
</evidence>
<dbReference type="KEGG" id="dko:I596_2242"/>
<evidence type="ECO:0008006" key="3">
    <source>
        <dbReference type="Google" id="ProtNLM"/>
    </source>
</evidence>
<accession>A0A160DV93</accession>
<evidence type="ECO:0000313" key="1">
    <source>
        <dbReference type="EMBL" id="ANB18254.1"/>
    </source>
</evidence>
<dbReference type="EMBL" id="CP015249">
    <property type="protein sequence ID" value="ANB18254.1"/>
    <property type="molecule type" value="Genomic_DNA"/>
</dbReference>
<organism evidence="1 2">
    <name type="scientific">Dokdonella koreensis DS-123</name>
    <dbReference type="NCBI Taxonomy" id="1300342"/>
    <lineage>
        <taxon>Bacteria</taxon>
        <taxon>Pseudomonadati</taxon>
        <taxon>Pseudomonadota</taxon>
        <taxon>Gammaproteobacteria</taxon>
        <taxon>Lysobacterales</taxon>
        <taxon>Rhodanobacteraceae</taxon>
        <taxon>Dokdonella</taxon>
    </lineage>
</organism>
<dbReference type="InterPro" id="IPR018691">
    <property type="entry name" value="DUF2188"/>
</dbReference>
<protein>
    <recommendedName>
        <fullName evidence="3">DUF2188 domain containing protein</fullName>
    </recommendedName>
</protein>
<keyword evidence="2" id="KW-1185">Reference proteome</keyword>
<dbReference type="STRING" id="1300342.I596_2242"/>